<dbReference type="Pfam" id="PF05930">
    <property type="entry name" value="Phage_AlpA"/>
    <property type="match status" value="1"/>
</dbReference>
<evidence type="ECO:0000313" key="2">
    <source>
        <dbReference type="Proteomes" id="UP000318681"/>
    </source>
</evidence>
<keyword evidence="2" id="KW-1185">Reference proteome</keyword>
<proteinExistence type="predicted"/>
<protein>
    <submittedName>
        <fullName evidence="1">AlpA family phage regulatory protein</fullName>
    </submittedName>
</protein>
<dbReference type="InterPro" id="IPR010260">
    <property type="entry name" value="AlpA"/>
</dbReference>
<sequence length="67" mass="7544">MDRAADNIIRLPEVKRRTGLSRTTIYAKIADGSFPPQFKISANCAGWYESEVSAWVADPMAWERRAA</sequence>
<dbReference type="PANTHER" id="PTHR36154:SF1">
    <property type="entry name" value="DNA-BINDING TRANSCRIPTIONAL ACTIVATOR ALPA"/>
    <property type="match status" value="1"/>
</dbReference>
<dbReference type="OrthoDB" id="1525365at2"/>
<dbReference type="AlphaFoldDB" id="A0A558R872"/>
<organism evidence="1 2">
    <name type="scientific">Alterirhizorhabdus solaris</name>
    <dbReference type="NCBI Taxonomy" id="2529389"/>
    <lineage>
        <taxon>Bacteria</taxon>
        <taxon>Pseudomonadati</taxon>
        <taxon>Pseudomonadota</taxon>
        <taxon>Alphaproteobacteria</taxon>
        <taxon>Sphingomonadales</taxon>
        <taxon>Rhizorhabdaceae</taxon>
        <taxon>Alterirhizorhabdus</taxon>
    </lineage>
</organism>
<dbReference type="PANTHER" id="PTHR36154">
    <property type="entry name" value="DNA-BINDING TRANSCRIPTIONAL ACTIVATOR ALPA"/>
    <property type="match status" value="1"/>
</dbReference>
<gene>
    <name evidence="1" type="ORF">FOY91_06900</name>
</gene>
<name>A0A558R872_9SPHN</name>
<reference evidence="1 2" key="1">
    <citation type="submission" date="2019-07" db="EMBL/GenBank/DDBJ databases">
        <title>Sphingomonas solaris sp. nov., isolated from a solar panel from Boston, Massachusetts.</title>
        <authorList>
            <person name="Tanner K."/>
            <person name="Pascual J."/>
            <person name="Mancuso C."/>
            <person name="Pereto J."/>
            <person name="Khalil A."/>
            <person name="Vilanova C."/>
        </authorList>
    </citation>
    <scope>NUCLEOTIDE SEQUENCE [LARGE SCALE GENOMIC DNA]</scope>
    <source>
        <strain evidence="1 2">R4DWN</strain>
    </source>
</reference>
<comment type="caution">
    <text evidence="1">The sequence shown here is derived from an EMBL/GenBank/DDBJ whole genome shotgun (WGS) entry which is preliminary data.</text>
</comment>
<dbReference type="InterPro" id="IPR052931">
    <property type="entry name" value="Prophage_regulatory_activator"/>
</dbReference>
<dbReference type="Gene3D" id="1.10.238.160">
    <property type="match status" value="1"/>
</dbReference>
<dbReference type="Proteomes" id="UP000318681">
    <property type="component" value="Unassembled WGS sequence"/>
</dbReference>
<evidence type="ECO:0000313" key="1">
    <source>
        <dbReference type="EMBL" id="TVV75589.1"/>
    </source>
</evidence>
<dbReference type="EMBL" id="VNIM01000019">
    <property type="protein sequence ID" value="TVV75589.1"/>
    <property type="molecule type" value="Genomic_DNA"/>
</dbReference>
<accession>A0A558R872</accession>